<keyword evidence="4 7" id="KW-0032">Aminotransferase</keyword>
<evidence type="ECO:0000256" key="6">
    <source>
        <dbReference type="ARBA" id="ARBA00022898"/>
    </source>
</evidence>
<proteinExistence type="inferred from homology"/>
<dbReference type="FunFam" id="3.90.1150.10:FF:000001">
    <property type="entry name" value="Aspartate aminotransferase"/>
    <property type="match status" value="1"/>
</dbReference>
<dbReference type="SUPFAM" id="SSF53383">
    <property type="entry name" value="PLP-dependent transferases"/>
    <property type="match status" value="1"/>
</dbReference>
<keyword evidence="6" id="KW-0663">Pyridoxal phosphate</keyword>
<evidence type="ECO:0000256" key="1">
    <source>
        <dbReference type="ARBA" id="ARBA00001933"/>
    </source>
</evidence>
<sequence length="396" mass="42962">MFERVSVAPEDPILGLNEAFKADTRAHKINLGVGVFKDDHGNTPIMAAVKEAERRLVNSETTKGYLSIQGSPEYGQAVQKLLLGNESQLVEQGRVCTAQAPGGTGALRIAAEFLVRHLGVRTIWVSDPTWANHQNVFQAAGLEVKNYRYYDPASHGLDFDGMLADLQKVSGDDAVLLHGCCHNPSGVDPTIAQWQKIAAALKAQGSAVLFDFAYQGFGDGLEEDAQGLQLLVEQLPEVLIANSFSKNFGLYNERVGALTAVTRDHAQTDAVLSQFKSLIRAIYSNPPSHGSAVVHTILTDPGLTRSWQEELSGMRQRINGLREELVAALKASGADRDFSFIAAQKGMFSFSGLTKEQVARLKDEHAIYIVGSGRINVAGIRSRDMETLCKAIADVL</sequence>
<keyword evidence="11" id="KW-1185">Reference proteome</keyword>
<reference evidence="10 11" key="1">
    <citation type="submission" date="2019-04" db="EMBL/GenBank/DDBJ databases">
        <title>Natronospirillum operosus gen. nov., sp. nov., a haloalkaliphilic satellite isolated from decaying biomass of laboratory culture of cyanobacterium Geitlerinema sp. and proposal of Natronospirillaceae fam. nov. and Saccharospirillaceae fam. nov.</title>
        <authorList>
            <person name="Kevbrin V."/>
            <person name="Boltyanskaya Y."/>
            <person name="Koziaeva V."/>
            <person name="Grouzdev D.S."/>
            <person name="Park M."/>
            <person name="Cho J."/>
        </authorList>
    </citation>
    <scope>NUCLEOTIDE SEQUENCE [LARGE SCALE GENOMIC DNA]</scope>
    <source>
        <strain evidence="10 11">G-116</strain>
    </source>
</reference>
<evidence type="ECO:0000256" key="2">
    <source>
        <dbReference type="ARBA" id="ARBA00007441"/>
    </source>
</evidence>
<evidence type="ECO:0000313" key="11">
    <source>
        <dbReference type="Proteomes" id="UP000297475"/>
    </source>
</evidence>
<keyword evidence="8" id="KW-0175">Coiled coil</keyword>
<accession>A0A4Z0W9V7</accession>
<feature type="domain" description="Aminotransferase class I/classII large" evidence="9">
    <location>
        <begin position="27"/>
        <end position="392"/>
    </location>
</feature>
<dbReference type="InterPro" id="IPR000796">
    <property type="entry name" value="Asp_trans"/>
</dbReference>
<dbReference type="GO" id="GO:0042802">
    <property type="term" value="F:identical protein binding"/>
    <property type="evidence" value="ECO:0007669"/>
    <property type="project" value="TreeGrafter"/>
</dbReference>
<dbReference type="Gene3D" id="3.40.640.10">
    <property type="entry name" value="Type I PLP-dependent aspartate aminotransferase-like (Major domain)"/>
    <property type="match status" value="1"/>
</dbReference>
<evidence type="ECO:0000259" key="9">
    <source>
        <dbReference type="Pfam" id="PF00155"/>
    </source>
</evidence>
<dbReference type="FunFam" id="3.40.640.10:FF:000015">
    <property type="entry name" value="Aspartate aminotransferase"/>
    <property type="match status" value="1"/>
</dbReference>
<evidence type="ECO:0000256" key="3">
    <source>
        <dbReference type="ARBA" id="ARBA00011738"/>
    </source>
</evidence>
<dbReference type="InterPro" id="IPR004839">
    <property type="entry name" value="Aminotransferase_I/II_large"/>
</dbReference>
<dbReference type="NCBIfam" id="NF006719">
    <property type="entry name" value="PRK09257.1"/>
    <property type="match status" value="1"/>
</dbReference>
<dbReference type="Proteomes" id="UP000297475">
    <property type="component" value="Unassembled WGS sequence"/>
</dbReference>
<dbReference type="GO" id="GO:0005829">
    <property type="term" value="C:cytosol"/>
    <property type="evidence" value="ECO:0007669"/>
    <property type="project" value="TreeGrafter"/>
</dbReference>
<name>A0A4Z0W9V7_9GAMM</name>
<dbReference type="InterPro" id="IPR015422">
    <property type="entry name" value="PyrdxlP-dep_Trfase_small"/>
</dbReference>
<dbReference type="GO" id="GO:0004838">
    <property type="term" value="F:L-tyrosine-2-oxoglutarate transaminase activity"/>
    <property type="evidence" value="ECO:0007669"/>
    <property type="project" value="TreeGrafter"/>
</dbReference>
<evidence type="ECO:0000256" key="7">
    <source>
        <dbReference type="RuleBase" id="RU000481"/>
    </source>
</evidence>
<dbReference type="GO" id="GO:0033585">
    <property type="term" value="P:L-phenylalanine biosynthetic process from chorismate via phenylpyruvate"/>
    <property type="evidence" value="ECO:0007669"/>
    <property type="project" value="TreeGrafter"/>
</dbReference>
<organism evidence="10 11">
    <name type="scientific">Natronospirillum operosum</name>
    <dbReference type="NCBI Taxonomy" id="2759953"/>
    <lineage>
        <taxon>Bacteria</taxon>
        <taxon>Pseudomonadati</taxon>
        <taxon>Pseudomonadota</taxon>
        <taxon>Gammaproteobacteria</taxon>
        <taxon>Oceanospirillales</taxon>
        <taxon>Natronospirillaceae</taxon>
        <taxon>Natronospirillum</taxon>
    </lineage>
</organism>
<dbReference type="PANTHER" id="PTHR11879:SF22">
    <property type="entry name" value="ASPARTATE AMINOTRANSFERASE, MITOCHONDRIAL"/>
    <property type="match status" value="1"/>
</dbReference>
<dbReference type="Gene3D" id="3.90.1150.10">
    <property type="entry name" value="Aspartate Aminotransferase, domain 1"/>
    <property type="match status" value="1"/>
</dbReference>
<dbReference type="OrthoDB" id="9766445at2"/>
<comment type="similarity">
    <text evidence="2 7">Belongs to the class-I pyridoxal-phosphate-dependent aminotransferase family.</text>
</comment>
<evidence type="ECO:0000256" key="8">
    <source>
        <dbReference type="SAM" id="Coils"/>
    </source>
</evidence>
<gene>
    <name evidence="10" type="ORF">E4656_02960</name>
</gene>
<evidence type="ECO:0000313" key="10">
    <source>
        <dbReference type="EMBL" id="TGG95399.1"/>
    </source>
</evidence>
<keyword evidence="5 7" id="KW-0808">Transferase</keyword>
<comment type="cofactor">
    <cofactor evidence="1 7">
        <name>pyridoxal 5'-phosphate</name>
        <dbReference type="ChEBI" id="CHEBI:597326"/>
    </cofactor>
</comment>
<dbReference type="InterPro" id="IPR004838">
    <property type="entry name" value="NHTrfase_class1_PyrdxlP-BS"/>
</dbReference>
<dbReference type="PRINTS" id="PR00799">
    <property type="entry name" value="TRANSAMINASE"/>
</dbReference>
<dbReference type="EMBL" id="SRMF01000001">
    <property type="protein sequence ID" value="TGG95399.1"/>
    <property type="molecule type" value="Genomic_DNA"/>
</dbReference>
<dbReference type="InterPro" id="IPR015424">
    <property type="entry name" value="PyrdxlP-dep_Trfase"/>
</dbReference>
<evidence type="ECO:0000256" key="4">
    <source>
        <dbReference type="ARBA" id="ARBA00022576"/>
    </source>
</evidence>
<dbReference type="CDD" id="cd00609">
    <property type="entry name" value="AAT_like"/>
    <property type="match status" value="1"/>
</dbReference>
<dbReference type="EC" id="2.6.1.-" evidence="7"/>
<comment type="caution">
    <text evidence="10">The sequence shown here is derived from an EMBL/GenBank/DDBJ whole genome shotgun (WGS) entry which is preliminary data.</text>
</comment>
<protein>
    <recommendedName>
        <fullName evidence="7">Aminotransferase</fullName>
        <ecNumber evidence="7">2.6.1.-</ecNumber>
    </recommendedName>
</protein>
<dbReference type="RefSeq" id="WP_135481039.1">
    <property type="nucleotide sequence ID" value="NZ_SRMF01000001.1"/>
</dbReference>
<comment type="subunit">
    <text evidence="3">Homodimer.</text>
</comment>
<dbReference type="Pfam" id="PF00155">
    <property type="entry name" value="Aminotran_1_2"/>
    <property type="match status" value="1"/>
</dbReference>
<dbReference type="InterPro" id="IPR015421">
    <property type="entry name" value="PyrdxlP-dep_Trfase_major"/>
</dbReference>
<evidence type="ECO:0000256" key="5">
    <source>
        <dbReference type="ARBA" id="ARBA00022679"/>
    </source>
</evidence>
<dbReference type="AlphaFoldDB" id="A0A4Z0W9V7"/>
<dbReference type="PANTHER" id="PTHR11879">
    <property type="entry name" value="ASPARTATE AMINOTRANSFERASE"/>
    <property type="match status" value="1"/>
</dbReference>
<feature type="coiled-coil region" evidence="8">
    <location>
        <begin position="304"/>
        <end position="331"/>
    </location>
</feature>
<dbReference type="PROSITE" id="PS00105">
    <property type="entry name" value="AA_TRANSFER_CLASS_1"/>
    <property type="match status" value="1"/>
</dbReference>
<dbReference type="GO" id="GO:0030170">
    <property type="term" value="F:pyridoxal phosphate binding"/>
    <property type="evidence" value="ECO:0007669"/>
    <property type="project" value="InterPro"/>
</dbReference>